<dbReference type="GO" id="GO:0051301">
    <property type="term" value="P:cell division"/>
    <property type="evidence" value="ECO:0007669"/>
    <property type="project" value="UniProtKB-KW"/>
</dbReference>
<evidence type="ECO:0000256" key="22">
    <source>
        <dbReference type="ARBA" id="ARBA00074289"/>
    </source>
</evidence>
<evidence type="ECO:0000256" key="18">
    <source>
        <dbReference type="ARBA" id="ARBA00023306"/>
    </source>
</evidence>
<evidence type="ECO:0000259" key="27">
    <source>
        <dbReference type="PROSITE" id="PS51192"/>
    </source>
</evidence>
<evidence type="ECO:0000313" key="30">
    <source>
        <dbReference type="Proteomes" id="UP000694428"/>
    </source>
</evidence>
<evidence type="ECO:0000256" key="23">
    <source>
        <dbReference type="ARBA" id="ARBA00076757"/>
    </source>
</evidence>
<dbReference type="PROSITE" id="PS00690">
    <property type="entry name" value="DEAH_ATP_HELICASE"/>
    <property type="match status" value="1"/>
</dbReference>
<evidence type="ECO:0000256" key="24">
    <source>
        <dbReference type="ARBA" id="ARBA00078243"/>
    </source>
</evidence>
<keyword evidence="13" id="KW-0067">ATP-binding</keyword>
<dbReference type="PROSITE" id="PS51192">
    <property type="entry name" value="HELICASE_ATP_BIND_1"/>
    <property type="match status" value="1"/>
</dbReference>
<proteinExistence type="inferred from homology"/>
<dbReference type="GO" id="GO:0005524">
    <property type="term" value="F:ATP binding"/>
    <property type="evidence" value="ECO:0007669"/>
    <property type="project" value="UniProtKB-KW"/>
</dbReference>
<evidence type="ECO:0000256" key="4">
    <source>
        <dbReference type="ARBA" id="ARBA00022553"/>
    </source>
</evidence>
<dbReference type="Pfam" id="PF00271">
    <property type="entry name" value="Helicase_C"/>
    <property type="match status" value="1"/>
</dbReference>
<keyword evidence="15" id="KW-0234">DNA repair</keyword>
<evidence type="ECO:0000256" key="13">
    <source>
        <dbReference type="ARBA" id="ARBA00022840"/>
    </source>
</evidence>
<dbReference type="InterPro" id="IPR010716">
    <property type="entry name" value="RECQ5"/>
</dbReference>
<dbReference type="Pfam" id="PF08236">
    <property type="entry name" value="SRI"/>
    <property type="match status" value="1"/>
</dbReference>
<keyword evidence="8" id="KW-0547">Nucleotide-binding</keyword>
<dbReference type="GO" id="GO:0046872">
    <property type="term" value="F:metal ion binding"/>
    <property type="evidence" value="ECO:0007669"/>
    <property type="project" value="UniProtKB-KW"/>
</dbReference>
<dbReference type="Pfam" id="PF00270">
    <property type="entry name" value="DEAD"/>
    <property type="match status" value="1"/>
</dbReference>
<dbReference type="FunFam" id="3.40.50.300:FF:000444">
    <property type="entry name" value="ATP-dependent DNA helicase"/>
    <property type="match status" value="1"/>
</dbReference>
<dbReference type="InterPro" id="IPR001650">
    <property type="entry name" value="Helicase_C-like"/>
</dbReference>
<accession>A0A8C9EHF3</accession>
<keyword evidence="18" id="KW-0131">Cell cycle</keyword>
<evidence type="ECO:0000256" key="12">
    <source>
        <dbReference type="ARBA" id="ARBA00022833"/>
    </source>
</evidence>
<keyword evidence="9" id="KW-0227">DNA damage</keyword>
<keyword evidence="14" id="KW-0238">DNA-binding</keyword>
<dbReference type="Gene3D" id="3.40.50.300">
    <property type="entry name" value="P-loop containing nucleotide triphosphate hydrolases"/>
    <property type="match status" value="2"/>
</dbReference>
<comment type="catalytic activity">
    <reaction evidence="19">
        <text>Couples ATP hydrolysis with the unwinding of duplex DNA by translocating in the 3'-5' direction.</text>
        <dbReference type="EC" id="5.6.2.4"/>
    </reaction>
</comment>
<dbReference type="InterPro" id="IPR002464">
    <property type="entry name" value="DNA/RNA_helicase_DEAH_CS"/>
</dbReference>
<dbReference type="SUPFAM" id="SSF52540">
    <property type="entry name" value="P-loop containing nucleoside triphosphate hydrolases"/>
    <property type="match status" value="1"/>
</dbReference>
<evidence type="ECO:0000313" key="29">
    <source>
        <dbReference type="Ensembl" id="ENSPSTP00000000665.1"/>
    </source>
</evidence>
<dbReference type="FunFam" id="3.40.50.300:FF:000614">
    <property type="entry name" value="ATP-dependent DNA helicase"/>
    <property type="match status" value="1"/>
</dbReference>
<keyword evidence="11" id="KW-0347">Helicase</keyword>
<feature type="compositionally biased region" description="Polar residues" evidence="26">
    <location>
        <begin position="817"/>
        <end position="833"/>
    </location>
</feature>
<dbReference type="InterPro" id="IPR014001">
    <property type="entry name" value="Helicase_ATP-bd"/>
</dbReference>
<comment type="cofactor">
    <cofactor evidence="1">
        <name>Zn(2+)</name>
        <dbReference type="ChEBI" id="CHEBI:29105"/>
    </cofactor>
</comment>
<feature type="region of interest" description="Disordered" evidence="26">
    <location>
        <begin position="699"/>
        <end position="730"/>
    </location>
</feature>
<dbReference type="Pfam" id="PF16124">
    <property type="entry name" value="RecQ_Zn_bind"/>
    <property type="match status" value="1"/>
</dbReference>
<evidence type="ECO:0000256" key="1">
    <source>
        <dbReference type="ARBA" id="ARBA00001947"/>
    </source>
</evidence>
<keyword evidence="4" id="KW-0597">Phosphoprotein</keyword>
<feature type="compositionally biased region" description="Polar residues" evidence="26">
    <location>
        <begin position="927"/>
        <end position="937"/>
    </location>
</feature>
<evidence type="ECO:0000256" key="20">
    <source>
        <dbReference type="ARBA" id="ARBA00034808"/>
    </source>
</evidence>
<feature type="compositionally biased region" description="Basic and acidic residues" evidence="26">
    <location>
        <begin position="856"/>
        <end position="869"/>
    </location>
</feature>
<feature type="domain" description="Helicase C-terminal" evidence="28">
    <location>
        <begin position="248"/>
        <end position="401"/>
    </location>
</feature>
<evidence type="ECO:0000256" key="16">
    <source>
        <dbReference type="ARBA" id="ARBA00023235"/>
    </source>
</evidence>
<reference evidence="29" key="1">
    <citation type="submission" date="2025-08" db="UniProtKB">
        <authorList>
            <consortium name="Ensembl"/>
        </authorList>
    </citation>
    <scope>IDENTIFICATION</scope>
</reference>
<dbReference type="GO" id="GO:0043138">
    <property type="term" value="F:3'-5' DNA helicase activity"/>
    <property type="evidence" value="ECO:0007669"/>
    <property type="project" value="UniProtKB-EC"/>
</dbReference>
<dbReference type="Proteomes" id="UP000694428">
    <property type="component" value="Unplaced"/>
</dbReference>
<comment type="similarity">
    <text evidence="3">Belongs to the helicase family. RecQ subfamily.</text>
</comment>
<evidence type="ECO:0000256" key="10">
    <source>
        <dbReference type="ARBA" id="ARBA00022801"/>
    </source>
</evidence>
<name>A0A8C9EHF3_PAVCR</name>
<keyword evidence="10" id="KW-0378">Hydrolase</keyword>
<evidence type="ECO:0000256" key="6">
    <source>
        <dbReference type="ARBA" id="ARBA00022705"/>
    </source>
</evidence>
<dbReference type="Pfam" id="PF06959">
    <property type="entry name" value="RecQ5"/>
    <property type="match status" value="1"/>
</dbReference>
<dbReference type="GO" id="GO:0006355">
    <property type="term" value="P:regulation of DNA-templated transcription"/>
    <property type="evidence" value="ECO:0007669"/>
    <property type="project" value="InterPro"/>
</dbReference>
<protein>
    <recommendedName>
        <fullName evidence="22">ATP-dependent DNA helicase Q5</fullName>
        <ecNumber evidence="20">5.6.2.4</ecNumber>
    </recommendedName>
    <alternativeName>
        <fullName evidence="23">DNA 3'-5' helicase RecQ5</fullName>
    </alternativeName>
    <alternativeName>
        <fullName evidence="24">DNA helicase, RecQ-like type 5</fullName>
    </alternativeName>
    <alternativeName>
        <fullName evidence="25">RecQ protein-like 5</fullName>
    </alternativeName>
</protein>
<evidence type="ECO:0000256" key="7">
    <source>
        <dbReference type="ARBA" id="ARBA00022723"/>
    </source>
</evidence>
<dbReference type="GO" id="GO:0006260">
    <property type="term" value="P:DNA replication"/>
    <property type="evidence" value="ECO:0007669"/>
    <property type="project" value="UniProtKB-KW"/>
</dbReference>
<evidence type="ECO:0000256" key="21">
    <source>
        <dbReference type="ARBA" id="ARBA00049360"/>
    </source>
</evidence>
<dbReference type="AlphaFoldDB" id="A0A8C9EHF3"/>
<comment type="subcellular location">
    <subcellularLocation>
        <location evidence="2">Nucleus</location>
        <location evidence="2">Nucleoplasm</location>
    </subcellularLocation>
</comment>
<dbReference type="Ensembl" id="ENSPSTT00000000700.1">
    <property type="protein sequence ID" value="ENSPSTP00000000665.1"/>
    <property type="gene ID" value="ENSPSTG00000000560.1"/>
</dbReference>
<evidence type="ECO:0000256" key="26">
    <source>
        <dbReference type="SAM" id="MobiDB-lite"/>
    </source>
</evidence>
<comment type="catalytic activity">
    <reaction evidence="21">
        <text>ATP + H2O = ADP + phosphate + H(+)</text>
        <dbReference type="Rhea" id="RHEA:13065"/>
        <dbReference type="ChEBI" id="CHEBI:15377"/>
        <dbReference type="ChEBI" id="CHEBI:15378"/>
        <dbReference type="ChEBI" id="CHEBI:30616"/>
        <dbReference type="ChEBI" id="CHEBI:43474"/>
        <dbReference type="ChEBI" id="CHEBI:456216"/>
    </reaction>
</comment>
<dbReference type="GO" id="GO:0005654">
    <property type="term" value="C:nucleoplasm"/>
    <property type="evidence" value="ECO:0007669"/>
    <property type="project" value="UniProtKB-SubCell"/>
</dbReference>
<evidence type="ECO:0000259" key="28">
    <source>
        <dbReference type="PROSITE" id="PS51194"/>
    </source>
</evidence>
<dbReference type="GO" id="GO:0009378">
    <property type="term" value="F:four-way junction helicase activity"/>
    <property type="evidence" value="ECO:0007669"/>
    <property type="project" value="TreeGrafter"/>
</dbReference>
<evidence type="ECO:0000256" key="8">
    <source>
        <dbReference type="ARBA" id="ARBA00022741"/>
    </source>
</evidence>
<evidence type="ECO:0000256" key="25">
    <source>
        <dbReference type="ARBA" id="ARBA00084014"/>
    </source>
</evidence>
<keyword evidence="5" id="KW-0132">Cell division</keyword>
<keyword evidence="6" id="KW-0235">DNA replication</keyword>
<dbReference type="InterPro" id="IPR032284">
    <property type="entry name" value="RecQ_Zn-bd"/>
</dbReference>
<dbReference type="SMART" id="SM00487">
    <property type="entry name" value="DEXDc"/>
    <property type="match status" value="1"/>
</dbReference>
<sequence length="1054" mass="116377">MKCLLLVCYMVRAQICCFSQITCLCAHPSRQSPGNSPPLNSLELCSVVFAGEKDVFVCMPTGAGKSLCYQLPAVLAVGITIVISPLIALIQDQVDHLLALKIKACSLNSKLSAQEKKTILADLASEKPQIKLLYITPEMAAASSFQPTLNSLVSRNLLSYLIIDEAHCVSQWGHDFRPDYLRLGTLRTRIPNTPCVALTATATKQVQEDIVTALKLKQPLATFKTPCFRSNLFYDVQFKELLTDPYANLKDFCLKALEVKNTTGVYSGCGIVYCRMRDVCDQLAIELSYRGVKAKAYHAGLKAADRTSVQNEWMEEKIPVIVATISFGMGVDKANVRFVAHWNVAKSMAGYYQESGRAGRDGKPSCCRLYYSRNDRDQVSFLIKKELSKIQEKKGTLKESDKAAMTAFDAIVSFCEELGCRHAAIAKYFGDAAPPCNKCCDYCKNPEAVKRQLEALERCSNNWSKTCIGPTGSSWDSYDPELYEGGRRGCRGFSRYDEESSGNGDEANEESRKREWDNFYKKQMSLRRGKEPEKEDFVPPSADCPLKDAFSRRISKLTVKGREHCLKILEEALSANQEVPTAVGKWSDPHACAVELEYEAFRTSKMANSYKASVLKKVAEINKASKEGELFSVFGSGSGGSSSSGTKSESPAEDDFLPASQVYSFKPKRVGAGFPKKSDLFQTASELLKIQEDDDTKLVKKEDCPNKPDNSNCRLELDTKPTVPQKKKRDTKAVCESAEVVVVLPEKKEQQTSPDTKAALGDSPIKRTKPSKKQQMLAEAAKKESQDISKFFSLSKGGSKAKSCSSTEEASCTASTLPQVSSQSICQEKSIPQENKDASGEDVTGQCQGENEDLGETERTLTEREEDCKTQQAAEPKLLQEELDVSSVAESVTEAEQAAVGDGQSGKRQGSDEDTESPATKRLRTAAKSSILSQPESKSVGPTKKKVTFDPNLLQSDKEGASKTLQPVTKSMSLKETADIVVKYLTPFYKGGKFASKDLFKGFARHLSHLLTEDQNPARKTVKEEAQRLIKEFFKTRVRCESETDWQELHCSEG</sequence>
<reference evidence="29" key="2">
    <citation type="submission" date="2025-09" db="UniProtKB">
        <authorList>
            <consortium name="Ensembl"/>
        </authorList>
    </citation>
    <scope>IDENTIFICATION</scope>
</reference>
<evidence type="ECO:0000256" key="15">
    <source>
        <dbReference type="ARBA" id="ARBA00023204"/>
    </source>
</evidence>
<keyword evidence="16" id="KW-0413">Isomerase</keyword>
<evidence type="ECO:0000256" key="2">
    <source>
        <dbReference type="ARBA" id="ARBA00004642"/>
    </source>
</evidence>
<dbReference type="GO" id="GO:0005737">
    <property type="term" value="C:cytoplasm"/>
    <property type="evidence" value="ECO:0007669"/>
    <property type="project" value="TreeGrafter"/>
</dbReference>
<dbReference type="PANTHER" id="PTHR13710">
    <property type="entry name" value="DNA HELICASE RECQ FAMILY MEMBER"/>
    <property type="match status" value="1"/>
</dbReference>
<dbReference type="InterPro" id="IPR013257">
    <property type="entry name" value="SRI"/>
</dbReference>
<dbReference type="NCBIfam" id="TIGR00614">
    <property type="entry name" value="recQ_fam"/>
    <property type="match status" value="1"/>
</dbReference>
<dbReference type="GO" id="GO:0005694">
    <property type="term" value="C:chromosome"/>
    <property type="evidence" value="ECO:0007669"/>
    <property type="project" value="InterPro"/>
</dbReference>
<dbReference type="GO" id="GO:0045934">
    <property type="term" value="P:negative regulation of nucleobase-containing compound metabolic process"/>
    <property type="evidence" value="ECO:0007669"/>
    <property type="project" value="UniProtKB-ARBA"/>
</dbReference>
<keyword evidence="12" id="KW-0862">Zinc</keyword>
<feature type="compositionally biased region" description="Low complexity" evidence="26">
    <location>
        <begin position="789"/>
        <end position="816"/>
    </location>
</feature>
<feature type="region of interest" description="Disordered" evidence="26">
    <location>
        <begin position="746"/>
        <end position="961"/>
    </location>
</feature>
<dbReference type="EC" id="5.6.2.4" evidence="20"/>
<dbReference type="SMART" id="SM00490">
    <property type="entry name" value="HELICc"/>
    <property type="match status" value="1"/>
</dbReference>
<evidence type="ECO:0000256" key="19">
    <source>
        <dbReference type="ARBA" id="ARBA00034617"/>
    </source>
</evidence>
<dbReference type="GO" id="GO:0003677">
    <property type="term" value="F:DNA binding"/>
    <property type="evidence" value="ECO:0007669"/>
    <property type="project" value="UniProtKB-KW"/>
</dbReference>
<keyword evidence="7" id="KW-0479">Metal-binding</keyword>
<organism evidence="29 30">
    <name type="scientific">Pavo cristatus</name>
    <name type="common">Indian peafowl</name>
    <name type="synonym">Blue peafowl</name>
    <dbReference type="NCBI Taxonomy" id="9049"/>
    <lineage>
        <taxon>Eukaryota</taxon>
        <taxon>Metazoa</taxon>
        <taxon>Chordata</taxon>
        <taxon>Craniata</taxon>
        <taxon>Vertebrata</taxon>
        <taxon>Euteleostomi</taxon>
        <taxon>Archelosauria</taxon>
        <taxon>Archosauria</taxon>
        <taxon>Dinosauria</taxon>
        <taxon>Saurischia</taxon>
        <taxon>Theropoda</taxon>
        <taxon>Coelurosauria</taxon>
        <taxon>Aves</taxon>
        <taxon>Neognathae</taxon>
        <taxon>Galloanserae</taxon>
        <taxon>Galliformes</taxon>
        <taxon>Phasianidae</taxon>
        <taxon>Phasianinae</taxon>
        <taxon>Pavo</taxon>
    </lineage>
</organism>
<feature type="domain" description="Helicase ATP-binding" evidence="27">
    <location>
        <begin position="46"/>
        <end position="220"/>
    </location>
</feature>
<dbReference type="CDD" id="cd18794">
    <property type="entry name" value="SF2_C_RecQ"/>
    <property type="match status" value="1"/>
</dbReference>
<evidence type="ECO:0000256" key="5">
    <source>
        <dbReference type="ARBA" id="ARBA00022618"/>
    </source>
</evidence>
<dbReference type="PROSITE" id="PS51194">
    <property type="entry name" value="HELICASE_CTER"/>
    <property type="match status" value="1"/>
</dbReference>
<dbReference type="InterPro" id="IPR004589">
    <property type="entry name" value="DNA_helicase_ATP-dep_RecQ"/>
</dbReference>
<evidence type="ECO:0000256" key="17">
    <source>
        <dbReference type="ARBA" id="ARBA00023242"/>
    </source>
</evidence>
<evidence type="ECO:0000256" key="11">
    <source>
        <dbReference type="ARBA" id="ARBA00022806"/>
    </source>
</evidence>
<evidence type="ECO:0000256" key="3">
    <source>
        <dbReference type="ARBA" id="ARBA00005446"/>
    </source>
</evidence>
<dbReference type="InterPro" id="IPR027417">
    <property type="entry name" value="P-loop_NTPase"/>
</dbReference>
<dbReference type="Gene3D" id="6.10.250.3140">
    <property type="match status" value="1"/>
</dbReference>
<dbReference type="GO" id="GO:0016787">
    <property type="term" value="F:hydrolase activity"/>
    <property type="evidence" value="ECO:0007669"/>
    <property type="project" value="UniProtKB-KW"/>
</dbReference>
<evidence type="ECO:0000256" key="14">
    <source>
        <dbReference type="ARBA" id="ARBA00023125"/>
    </source>
</evidence>
<dbReference type="InterPro" id="IPR011545">
    <property type="entry name" value="DEAD/DEAH_box_helicase_dom"/>
</dbReference>
<dbReference type="GO" id="GO:0010605">
    <property type="term" value="P:negative regulation of macromolecule metabolic process"/>
    <property type="evidence" value="ECO:0007669"/>
    <property type="project" value="UniProtKB-ARBA"/>
</dbReference>
<keyword evidence="30" id="KW-1185">Reference proteome</keyword>
<dbReference type="Gene3D" id="6.10.250.2460">
    <property type="match status" value="1"/>
</dbReference>
<dbReference type="GO" id="GO:0000724">
    <property type="term" value="P:double-strand break repair via homologous recombination"/>
    <property type="evidence" value="ECO:0007669"/>
    <property type="project" value="TreeGrafter"/>
</dbReference>
<dbReference type="PANTHER" id="PTHR13710:SF152">
    <property type="entry name" value="ATP-DEPENDENT DNA HELICASE Q5"/>
    <property type="match status" value="1"/>
</dbReference>
<evidence type="ECO:0000256" key="9">
    <source>
        <dbReference type="ARBA" id="ARBA00022763"/>
    </source>
</evidence>
<keyword evidence="17" id="KW-0539">Nucleus</keyword>